<dbReference type="PANTHER" id="PTHR36511">
    <property type="entry name" value="MERR FAMILY BACTERIAL REGULATORY PROTEIN"/>
    <property type="match status" value="1"/>
</dbReference>
<keyword evidence="1" id="KW-0805">Transcription regulation</keyword>
<feature type="domain" description="HTH cro/C1-type" evidence="4">
    <location>
        <begin position="40"/>
        <end position="86"/>
    </location>
</feature>
<evidence type="ECO:0000313" key="6">
    <source>
        <dbReference type="Proteomes" id="UP000244441"/>
    </source>
</evidence>
<organism evidence="5 6">
    <name type="scientific">Saccharobesus litoralis</name>
    <dbReference type="NCBI Taxonomy" id="2172099"/>
    <lineage>
        <taxon>Bacteria</taxon>
        <taxon>Pseudomonadati</taxon>
        <taxon>Pseudomonadota</taxon>
        <taxon>Gammaproteobacteria</taxon>
        <taxon>Alteromonadales</taxon>
        <taxon>Alteromonadaceae</taxon>
        <taxon>Saccharobesus</taxon>
    </lineage>
</organism>
<dbReference type="SUPFAM" id="SSF47413">
    <property type="entry name" value="lambda repressor-like DNA-binding domains"/>
    <property type="match status" value="1"/>
</dbReference>
<evidence type="ECO:0000256" key="1">
    <source>
        <dbReference type="ARBA" id="ARBA00023015"/>
    </source>
</evidence>
<proteinExistence type="predicted"/>
<gene>
    <name evidence="5" type="ORF">C2869_02620</name>
</gene>
<protein>
    <submittedName>
        <fullName evidence="5">Transcriptional regulator</fullName>
    </submittedName>
</protein>
<dbReference type="InterPro" id="IPR001387">
    <property type="entry name" value="Cro/C1-type_HTH"/>
</dbReference>
<dbReference type="PANTHER" id="PTHR36511:SF3">
    <property type="entry name" value="ANTITOXIN HIGA-2"/>
    <property type="match status" value="1"/>
</dbReference>
<dbReference type="OrthoDB" id="9799384at2"/>
<accession>A0A2S0VMF8</accession>
<dbReference type="SMART" id="SM00530">
    <property type="entry name" value="HTH_XRE"/>
    <property type="match status" value="1"/>
</dbReference>
<evidence type="ECO:0000256" key="3">
    <source>
        <dbReference type="ARBA" id="ARBA00023163"/>
    </source>
</evidence>
<keyword evidence="3" id="KW-0804">Transcription</keyword>
<dbReference type="Pfam" id="PF01381">
    <property type="entry name" value="HTH_3"/>
    <property type="match status" value="1"/>
</dbReference>
<reference evidence="5 6" key="1">
    <citation type="submission" date="2018-01" db="EMBL/GenBank/DDBJ databases">
        <title>Genome sequence of a Cantenovulum-like bacteria.</title>
        <authorList>
            <person name="Tan W.R."/>
            <person name="Lau N.-S."/>
            <person name="Go F."/>
            <person name="Amirul A.-A.A."/>
        </authorList>
    </citation>
    <scope>NUCLEOTIDE SEQUENCE [LARGE SCALE GENOMIC DNA]</scope>
    <source>
        <strain evidence="5 6">CCB-QB4</strain>
    </source>
</reference>
<keyword evidence="2" id="KW-0238">DNA-binding</keyword>
<dbReference type="RefSeq" id="WP_108601475.1">
    <property type="nucleotide sequence ID" value="NZ_CP026604.1"/>
</dbReference>
<keyword evidence="6" id="KW-1185">Reference proteome</keyword>
<name>A0A2S0VMF8_9ALTE</name>
<evidence type="ECO:0000259" key="4">
    <source>
        <dbReference type="PROSITE" id="PS50943"/>
    </source>
</evidence>
<dbReference type="Gene3D" id="1.10.260.40">
    <property type="entry name" value="lambda repressor-like DNA-binding domains"/>
    <property type="match status" value="1"/>
</dbReference>
<dbReference type="Proteomes" id="UP000244441">
    <property type="component" value="Chromosome"/>
</dbReference>
<evidence type="ECO:0000313" key="5">
    <source>
        <dbReference type="EMBL" id="AWB65398.1"/>
    </source>
</evidence>
<sequence>MNSLHTPHQDNTDSITPITTMRDFNANRLTPISEFDAQQVRTLREGLGLSQAVFAEYLNVSTKLIQKWEQGLSSPRGAAVKLLSMAKKKGLKAIK</sequence>
<dbReference type="InterPro" id="IPR010982">
    <property type="entry name" value="Lambda_DNA-bd_dom_sf"/>
</dbReference>
<dbReference type="AlphaFoldDB" id="A0A2S0VMF8"/>
<dbReference type="PROSITE" id="PS50943">
    <property type="entry name" value="HTH_CROC1"/>
    <property type="match status" value="1"/>
</dbReference>
<dbReference type="KEGG" id="cate:C2869_02620"/>
<evidence type="ECO:0000256" key="2">
    <source>
        <dbReference type="ARBA" id="ARBA00023125"/>
    </source>
</evidence>
<dbReference type="GO" id="GO:0003677">
    <property type="term" value="F:DNA binding"/>
    <property type="evidence" value="ECO:0007669"/>
    <property type="project" value="UniProtKB-KW"/>
</dbReference>
<dbReference type="EMBL" id="CP026604">
    <property type="protein sequence ID" value="AWB65398.1"/>
    <property type="molecule type" value="Genomic_DNA"/>
</dbReference>
<dbReference type="CDD" id="cd00093">
    <property type="entry name" value="HTH_XRE"/>
    <property type="match status" value="1"/>
</dbReference>
<dbReference type="InterPro" id="IPR052359">
    <property type="entry name" value="HTH-type_reg/antitoxin"/>
</dbReference>